<name>A0A1L8CFS3_9LACO</name>
<organism evidence="2 3">
    <name type="scientific">Apilactobacillus kunkeei</name>
    <dbReference type="NCBI Taxonomy" id="148814"/>
    <lineage>
        <taxon>Bacteria</taxon>
        <taxon>Bacillati</taxon>
        <taxon>Bacillota</taxon>
        <taxon>Bacilli</taxon>
        <taxon>Lactobacillales</taxon>
        <taxon>Lactobacillaceae</taxon>
        <taxon>Apilactobacillus</taxon>
    </lineage>
</organism>
<proteinExistence type="predicted"/>
<dbReference type="AlphaFoldDB" id="A0A1L8CFS3"/>
<gene>
    <name evidence="2" type="ORF">FF306_00138</name>
</gene>
<protein>
    <recommendedName>
        <fullName evidence="4">LysM domain-containing protein</fullName>
    </recommendedName>
</protein>
<dbReference type="EMBL" id="BDDX01000001">
    <property type="protein sequence ID" value="GAT90047.1"/>
    <property type="molecule type" value="Genomic_DNA"/>
</dbReference>
<sequence length="296" mass="33133">MTLAEKKLKKQMDKLNAKIKHSNSLLNKLKNKKTTSKVKNSIKIQQKNIQNYKKQIATLKVNMQKAKIDELRSNTLENMRKNPMFSNDKATLIPQNPNTNQSYVILFMKTANADTSPQVNTKAVEKGMNLSTTTQQGANTISFEAIIGGGDIDQMNEVKREIGKLRYWSNNGVPLIFHSNNYNSESVQISAFTNSYEFTDAGTGINSANVSITLTEAQFFDTNIKTKKGTTKYVGHKGNKKGTKSSKATNKHRYVIAKSGVTYLSVARSKHVSLAHVRKLNKYADRSIPIGAKIYY</sequence>
<dbReference type="RefSeq" id="WP_094750410.1">
    <property type="nucleotide sequence ID" value="NZ_BDDX01000001.1"/>
</dbReference>
<evidence type="ECO:0008006" key="4">
    <source>
        <dbReference type="Google" id="ProtNLM"/>
    </source>
</evidence>
<evidence type="ECO:0000313" key="3">
    <source>
        <dbReference type="Proteomes" id="UP000186588"/>
    </source>
</evidence>
<dbReference type="Proteomes" id="UP000186588">
    <property type="component" value="Unassembled WGS sequence"/>
</dbReference>
<evidence type="ECO:0000256" key="1">
    <source>
        <dbReference type="SAM" id="Coils"/>
    </source>
</evidence>
<evidence type="ECO:0000313" key="2">
    <source>
        <dbReference type="EMBL" id="GAT90047.1"/>
    </source>
</evidence>
<comment type="caution">
    <text evidence="2">The sequence shown here is derived from an EMBL/GenBank/DDBJ whole genome shotgun (WGS) entry which is preliminary data.</text>
</comment>
<accession>A0A1L8CFS3</accession>
<keyword evidence="1" id="KW-0175">Coiled coil</keyword>
<reference evidence="2 3" key="1">
    <citation type="journal article" date="2016" name="Syst. Appl. Microbiol.">
        <title>Genomic characterization of a fructophilic bee symbiont Lactobacillus kunkeei reveals its niche-specific adaptation.</title>
        <authorList>
            <person name="Maeno S."/>
            <person name="Tanizawa Y."/>
            <person name="Kanesaki Y."/>
            <person name="Kubota E."/>
            <person name="Kumar H."/>
            <person name="Dicks L."/>
            <person name="Salminen S."/>
            <person name="Nakagawa J."/>
            <person name="Arita M."/>
            <person name="Endo A."/>
        </authorList>
    </citation>
    <scope>NUCLEOTIDE SEQUENCE [LARGE SCALE GENOMIC DNA]</scope>
    <source>
        <strain evidence="2 3">FF30-6</strain>
    </source>
</reference>
<feature type="coiled-coil region" evidence="1">
    <location>
        <begin position="5"/>
        <end position="69"/>
    </location>
</feature>